<keyword evidence="1" id="KW-1133">Transmembrane helix</keyword>
<evidence type="ECO:0000313" key="3">
    <source>
        <dbReference type="Proteomes" id="UP001325248"/>
    </source>
</evidence>
<keyword evidence="3" id="KW-1185">Reference proteome</keyword>
<dbReference type="EMBL" id="CP136422">
    <property type="protein sequence ID" value="WPX75260.1"/>
    <property type="molecule type" value="Genomic_DNA"/>
</dbReference>
<dbReference type="Proteomes" id="UP001325248">
    <property type="component" value="Chromosome"/>
</dbReference>
<keyword evidence="1" id="KW-0812">Transmembrane</keyword>
<evidence type="ECO:0000256" key="1">
    <source>
        <dbReference type="SAM" id="Phobius"/>
    </source>
</evidence>
<protein>
    <submittedName>
        <fullName evidence="2">Uncharacterized protein</fullName>
    </submittedName>
</protein>
<feature type="transmembrane region" description="Helical" evidence="1">
    <location>
        <begin position="75"/>
        <end position="95"/>
    </location>
</feature>
<feature type="transmembrane region" description="Helical" evidence="1">
    <location>
        <begin position="36"/>
        <end position="54"/>
    </location>
</feature>
<proteinExistence type="predicted"/>
<accession>A0ABZ0UEB6</accession>
<feature type="transmembrane region" description="Helical" evidence="1">
    <location>
        <begin position="12"/>
        <end position="30"/>
    </location>
</feature>
<evidence type="ECO:0000313" key="2">
    <source>
        <dbReference type="EMBL" id="WPX75260.1"/>
    </source>
</evidence>
<organism evidence="2 3">
    <name type="scientific">Blautia producta</name>
    <dbReference type="NCBI Taxonomy" id="33035"/>
    <lineage>
        <taxon>Bacteria</taxon>
        <taxon>Bacillati</taxon>
        <taxon>Bacillota</taxon>
        <taxon>Clostridia</taxon>
        <taxon>Lachnospirales</taxon>
        <taxon>Lachnospiraceae</taxon>
        <taxon>Blautia</taxon>
    </lineage>
</organism>
<gene>
    <name evidence="2" type="ORF">BLCOC_36210</name>
</gene>
<name>A0ABZ0UEB6_9FIRM</name>
<sequence>MFRDKKSLICRIMYDIFFLIPAFVGIIVIYNKKYEYSAICYQIAITIYGVLAVYHTFKSIYLLSRNEKTEKFHSSLIRLGFCLVFFVDAVLHILLQY</sequence>
<keyword evidence="1" id="KW-0472">Membrane</keyword>
<reference evidence="2" key="1">
    <citation type="submission" date="2023-10" db="EMBL/GenBank/DDBJ databases">
        <title>Genome sequence of Blautia coccoides DSM 935.</title>
        <authorList>
            <person name="Boeer T."/>
            <person name="Bengelsdorf F.R."/>
            <person name="Daniel R."/>
            <person name="Poehlein A."/>
        </authorList>
    </citation>
    <scope>NUCLEOTIDE SEQUENCE [LARGE SCALE GENOMIC DNA]</scope>
    <source>
        <strain evidence="2">DSM 935</strain>
    </source>
</reference>